<gene>
    <name evidence="4" type="ORF">M5G11_13185</name>
</gene>
<evidence type="ECO:0000259" key="3">
    <source>
        <dbReference type="Pfam" id="PF25023"/>
    </source>
</evidence>
<evidence type="ECO:0000256" key="2">
    <source>
        <dbReference type="SAM" id="MobiDB-lite"/>
    </source>
</evidence>
<dbReference type="InterPro" id="IPR056823">
    <property type="entry name" value="TEN-like_YD-shell"/>
</dbReference>
<protein>
    <submittedName>
        <fullName evidence="4">RHS repeat-associated core domain-containing protein</fullName>
    </submittedName>
</protein>
<reference evidence="4 5" key="1">
    <citation type="submission" date="2022-05" db="EMBL/GenBank/DDBJ databases">
        <title>Novel Pseudomonas spp. Isolated from a Rainbow Trout Aquaculture Facility.</title>
        <authorList>
            <person name="Testerman T."/>
            <person name="Graf J."/>
        </authorList>
    </citation>
    <scope>NUCLEOTIDE SEQUENCE [LARGE SCALE GENOMIC DNA]</scope>
    <source>
        <strain evidence="4 5">ID681</strain>
    </source>
</reference>
<organism evidence="4 5">
    <name type="scientific">Pseudomonas fontis</name>
    <dbReference type="NCBI Taxonomy" id="2942633"/>
    <lineage>
        <taxon>Bacteria</taxon>
        <taxon>Pseudomonadati</taxon>
        <taxon>Pseudomonadota</taxon>
        <taxon>Gammaproteobacteria</taxon>
        <taxon>Pseudomonadales</taxon>
        <taxon>Pseudomonadaceae</taxon>
        <taxon>Pseudomonas</taxon>
    </lineage>
</organism>
<dbReference type="InterPro" id="IPR050708">
    <property type="entry name" value="T6SS_VgrG/RHS"/>
</dbReference>
<name>A0ABT5NTJ3_9PSED</name>
<dbReference type="PANTHER" id="PTHR32305">
    <property type="match status" value="1"/>
</dbReference>
<keyword evidence="5" id="KW-1185">Reference proteome</keyword>
<dbReference type="PANTHER" id="PTHR32305:SF15">
    <property type="entry name" value="PROTEIN RHSA-RELATED"/>
    <property type="match status" value="1"/>
</dbReference>
<feature type="domain" description="Teneurin-like YD-shell" evidence="3">
    <location>
        <begin position="1240"/>
        <end position="1413"/>
    </location>
</feature>
<evidence type="ECO:0000313" key="5">
    <source>
        <dbReference type="Proteomes" id="UP001148203"/>
    </source>
</evidence>
<sequence>MNIQSGINRMANSTALHSNAFNFMSFLQNQVDPRTGQYTCSIALPELNANNLAGPVVPLQLGFSPLNNVDSGFGKGWNLQLSQFDPASRILSLYTGETFQVNFPSTGEGVVPEKKIDSFHAHKLDTNTYQIDHKSGLVEILKVVQGGLALPVEMRSPQGHSVTLHYESFNVTFPLLSHIANADGTLLLHLTRTGGVLKLVLHPDSRFAAVFTLNIRSELTESIVLPTADKASWRFSYRTLEGLSCLESVATPAGGQETVTYADVPHAFPGLDQRKLPRVAVHKRNPGFGQAIIETRFEYDAKGNNFLGNGSGLRWGDDGLDNLYKVTSDYTYETTEKRWDAVANKAARTTRRLFNRFHLLTLEEVAQPASDTAKGDALQVTETLYPLVAGASFKDQKNYCQLPGTVIQRWYFSQAVTLKHEERVTTTYDDFGNVLTEVAANGIKETNEWYRAEGEIGCPADPQGFVRQLKSKTVTPASARYGKAAALTTRYDYGSFRGLNTTDPAWLAVVSETLAEATRDVQKSTFSYFVAPNDNSLLHGRKRDEQLSVNGQVTRTEYAYSTTEYLARQFDPADPGTSTVDTAHLYAGDTVLNTVSTLIGFDDREAAPIRKVITLQHSLLNGEPLLNRDDNDVEIAYEYDLLGRVIKETVAPGTRYAASRSYSYTLTNAANQQASQQAIDVKGVETISLLDGHNRVIEETRRDADGLGGDDKKQRKVYSASYDIFEQLATEVVIDWEGSKDVPLSSTYHYDHWGQQSSVTQPDGIEAYEVTDPIARTTTQWLQGKLAATGKTVVYNNVFDKPDKVLRFDLAYTKYSEHAYHYDGLGRTAEEINAIGDWTRYEYDMFDRMIKTILPDSNEVVREYAGHSSEDLPVKITAAGKLLGEQVFDGLDRMTQSNTGGRISRYDFKPGLRQPSSVTRPSDEVTTYQYQPALGEDPELRSATGTEAQYVYDPQSARLLGTQEDDDQGYTHQLTREYFSTGELKSEQRRKIDQATGVAADEDTFVMHYVYSRQARLMRYTDVLGNVQTYAYDTYARLTSTELGTTRSAFTYDSLGQTRGIKTIDGAQCLKIDLEYDDYGREVLRTFDVEKGNKQTLEQFYDEVDRLTRRTLKEGGNVLRDETYEYDNRGRLVIYGCTGSQPPVDPYGKPIGSQMFVFDGIDNIEFVLTGFAGGVHGHLHEARKTKEINVFMAALSSELRAGTYTSQAEENVSVYEYANDDPCQLTRVTNDHGDYPPLLEFIYDANGNLLQDEAGRQLSYDSLGRLSSVSAGPDGGGSRYGYDPLDTLSHQRGDAGEEQRFYQEGALVSQVQGDSQRTFVRANGSVVAEHKDGADPKSLLLAADNKHSVLSTVSQERVAQVAYTPYGHQPGAGEAGSDLGYNGERREAQTGWYLLGNGYRAYSPALMRFHSPDNLSPFAEGGVNAYAYCQGDPIGFSDPTGHFSFKWLGKLFGRSSTKAGKQAKNTVVSASPGISAAPSRPLVKSSVNNKIGPRAHKNDVNWQTRAAQLRAQQPVDLPYRPAYAKAKTYEAGAIEASPNKNYPFRYVEGAAPAAPRGSELAHVNKKIRSLERIEKKRELFGKESDALQALRLQQDELMRRQALVRS</sequence>
<keyword evidence="1" id="KW-0677">Repeat</keyword>
<dbReference type="EMBL" id="JAMDGY010000029">
    <property type="protein sequence ID" value="MDD0991493.1"/>
    <property type="molecule type" value="Genomic_DNA"/>
</dbReference>
<dbReference type="Proteomes" id="UP001148203">
    <property type="component" value="Unassembled WGS sequence"/>
</dbReference>
<dbReference type="InterPro" id="IPR022385">
    <property type="entry name" value="Rhs_assc_core"/>
</dbReference>
<evidence type="ECO:0000313" key="4">
    <source>
        <dbReference type="EMBL" id="MDD0991493.1"/>
    </source>
</evidence>
<evidence type="ECO:0000256" key="1">
    <source>
        <dbReference type="ARBA" id="ARBA00022737"/>
    </source>
</evidence>
<feature type="region of interest" description="Disordered" evidence="2">
    <location>
        <begin position="1461"/>
        <end position="1495"/>
    </location>
</feature>
<comment type="caution">
    <text evidence="4">The sequence shown here is derived from an EMBL/GenBank/DDBJ whole genome shotgun (WGS) entry which is preliminary data.</text>
</comment>
<dbReference type="Gene3D" id="2.180.10.10">
    <property type="entry name" value="RHS repeat-associated core"/>
    <property type="match status" value="2"/>
</dbReference>
<dbReference type="SUPFAM" id="SSF56399">
    <property type="entry name" value="ADP-ribosylation"/>
    <property type="match status" value="1"/>
</dbReference>
<proteinExistence type="predicted"/>
<dbReference type="NCBIfam" id="TIGR03696">
    <property type="entry name" value="Rhs_assc_core"/>
    <property type="match status" value="1"/>
</dbReference>
<dbReference type="RefSeq" id="WP_273913308.1">
    <property type="nucleotide sequence ID" value="NZ_JAMDGX010000081.1"/>
</dbReference>
<dbReference type="Pfam" id="PF25023">
    <property type="entry name" value="TEN_YD-shell"/>
    <property type="match status" value="1"/>
</dbReference>
<accession>A0ABT5NTJ3</accession>